<dbReference type="HOGENOM" id="CLU_2919413_0_0_6"/>
<accession>F8H2W7</accession>
<organism evidence="1 2">
    <name type="scientific">Stutzerimonas stutzeri (strain ATCC 17588 / DSM 5190 / CCUG 11256 / JCM 5965 / LMG 11199 / NBRC 14165 / NCIMB 11358 / Stanier 221)</name>
    <name type="common">Pseudomonas stutzeri</name>
    <dbReference type="NCBI Taxonomy" id="96563"/>
    <lineage>
        <taxon>Bacteria</taxon>
        <taxon>Pseudomonadati</taxon>
        <taxon>Pseudomonadota</taxon>
        <taxon>Gammaproteobacteria</taxon>
        <taxon>Pseudomonadales</taxon>
        <taxon>Pseudomonadaceae</taxon>
        <taxon>Stutzerimonas</taxon>
    </lineage>
</organism>
<dbReference type="Proteomes" id="UP000008932">
    <property type="component" value="Chromosome"/>
</dbReference>
<reference key="2">
    <citation type="submission" date="2011-06" db="EMBL/GenBank/DDBJ databases">
        <title>Complete Genome Sequence of Pseudomonas stutzeri Strain CGMCC 1.1803.</title>
        <authorList>
            <person name="Yan Y."/>
            <person name="Chen M."/>
            <person name="Lu W."/>
            <person name="Zhang W."/>
            <person name="Ping S."/>
            <person name="Lin M."/>
        </authorList>
    </citation>
    <scope>NUCLEOTIDE SEQUENCE</scope>
    <source>
        <strain>ATCC 17588</strain>
    </source>
</reference>
<evidence type="ECO:0000313" key="2">
    <source>
        <dbReference type="Proteomes" id="UP000008932"/>
    </source>
</evidence>
<sequence length="61" mass="6576">MATLRPRLGKLVPELSDVCLQKPLGLAQLPGKLSETLERACEVHGIGGLKGRYGRPGDEIH</sequence>
<evidence type="ECO:0000313" key="1">
    <source>
        <dbReference type="EMBL" id="AEJ05805.1"/>
    </source>
</evidence>
<dbReference type="EMBL" id="CP002881">
    <property type="protein sequence ID" value="AEJ05805.1"/>
    <property type="molecule type" value="Genomic_DNA"/>
</dbReference>
<proteinExistence type="predicted"/>
<dbReference type="KEGG" id="psz:PSTAB_2524"/>
<dbReference type="AlphaFoldDB" id="F8H2W7"/>
<reference evidence="1 2" key="1">
    <citation type="journal article" date="2011" name="J. Bacteriol.">
        <title>Complete Genome Sequence of the Type Strain Pseudomonas stutzeri CGMCC 1.1803.</title>
        <authorList>
            <person name="Chen M."/>
            <person name="Yan Y."/>
            <person name="Zhang W."/>
            <person name="Lu W."/>
            <person name="Wang J."/>
            <person name="Ping S."/>
            <person name="Lin M."/>
        </authorList>
    </citation>
    <scope>NUCLEOTIDE SEQUENCE [LARGE SCALE GENOMIC DNA]</scope>
    <source>
        <strain evidence="2">ATCC 17588 / DSM 5190 / CCUG 11256 / JCM 5965 / LMG 11199 / NCIMB 11358 / Stanier 221</strain>
    </source>
</reference>
<reference evidence="2" key="3">
    <citation type="submission" date="2011-06" db="EMBL/GenBank/DDBJ databases">
        <title>Complete genome sequence of Pseudomonas stutzeri strain CGMCC 1.1803.</title>
        <authorList>
            <person name="Yan Y."/>
            <person name="Chen M."/>
            <person name="Lu W."/>
            <person name="Zhang W."/>
            <person name="Ping S."/>
            <person name="Lin M."/>
        </authorList>
    </citation>
    <scope>NUCLEOTIDE SEQUENCE [LARGE SCALE GENOMIC DNA]</scope>
    <source>
        <strain evidence="2">ATCC 17588 / DSM 5190 / CCUG 11256 / JCM 5965 / LMG 11199 / NCIMB 11358 / Stanier 221</strain>
    </source>
</reference>
<protein>
    <submittedName>
        <fullName evidence="1">Uncharacterized protein</fullName>
    </submittedName>
</protein>
<name>F8H2W7_STUS2</name>
<gene>
    <name evidence="1" type="ordered locus">PSTAB_2524</name>
</gene>